<evidence type="ECO:0000313" key="2">
    <source>
        <dbReference type="Proteomes" id="UP000001508"/>
    </source>
</evidence>
<dbReference type="Proteomes" id="UP000001508">
    <property type="component" value="Chromosome"/>
</dbReference>
<dbReference type="GO" id="GO:0032259">
    <property type="term" value="P:methylation"/>
    <property type="evidence" value="ECO:0007669"/>
    <property type="project" value="UniProtKB-KW"/>
</dbReference>
<dbReference type="GO" id="GO:0008168">
    <property type="term" value="F:methyltransferase activity"/>
    <property type="evidence" value="ECO:0007669"/>
    <property type="project" value="UniProtKB-KW"/>
</dbReference>
<dbReference type="eggNOG" id="COG3963">
    <property type="taxonomic scope" value="Bacteria"/>
</dbReference>
<proteinExistence type="predicted"/>
<keyword evidence="1" id="KW-0489">Methyltransferase</keyword>
<dbReference type="STRING" id="589865.DaAHT2_2567"/>
<keyword evidence="2" id="KW-1185">Reference proteome</keyword>
<reference evidence="2" key="1">
    <citation type="submission" date="2010-02" db="EMBL/GenBank/DDBJ databases">
        <title>Complete sequence of Desulfurivibrio alkaliphilus AHT2.</title>
        <authorList>
            <consortium name="US DOE Joint Genome Institute"/>
            <person name="Pitluck S."/>
            <person name="Chertkov O."/>
            <person name="Detter J.C."/>
            <person name="Han C."/>
            <person name="Tapia R."/>
            <person name="Larimer F."/>
            <person name="Land M."/>
            <person name="Hauser L."/>
            <person name="Kyrpides N."/>
            <person name="Mikhailova N."/>
            <person name="Sorokin D.Y."/>
            <person name="Muyzer G."/>
            <person name="Woyke T."/>
        </authorList>
    </citation>
    <scope>NUCLEOTIDE SEQUENCE [LARGE SCALE GENOMIC DNA]</scope>
    <source>
        <strain evidence="2">DSM 19089 / UNIQEM U267 / AHT2</strain>
    </source>
</reference>
<dbReference type="CDD" id="cd02440">
    <property type="entry name" value="AdoMet_MTases"/>
    <property type="match status" value="1"/>
</dbReference>
<dbReference type="GO" id="GO:0003723">
    <property type="term" value="F:RNA binding"/>
    <property type="evidence" value="ECO:0007669"/>
    <property type="project" value="UniProtKB-KW"/>
</dbReference>
<dbReference type="KEGG" id="dak:DaAHT2_2567"/>
<accession>D6Z0X1</accession>
<dbReference type="InParanoid" id="D6Z0X1"/>
<dbReference type="AlphaFoldDB" id="D6Z0X1"/>
<keyword evidence="1" id="KW-0808">Transferase</keyword>
<evidence type="ECO:0000313" key="1">
    <source>
        <dbReference type="EMBL" id="ADH87231.1"/>
    </source>
</evidence>
<dbReference type="Gene3D" id="3.40.50.150">
    <property type="entry name" value="Vaccinia Virus protein VP39"/>
    <property type="match status" value="1"/>
</dbReference>
<gene>
    <name evidence="1" type="ordered locus">DaAHT2_2567</name>
</gene>
<dbReference type="SUPFAM" id="SSF53335">
    <property type="entry name" value="S-adenosyl-L-methionine-dependent methyltransferases"/>
    <property type="match status" value="1"/>
</dbReference>
<dbReference type="HOGENOM" id="CLU_085338_2_1_7"/>
<dbReference type="EMBL" id="CP001940">
    <property type="protein sequence ID" value="ADH87231.1"/>
    <property type="molecule type" value="Genomic_DNA"/>
</dbReference>
<sequence length="202" mass="22541">MNSVNKEGELNLKSAGRGSLAFLQGFLRHPEQVASIIPSSRFLERRLVDCACIRHASLVVELGPGTGGTTQAMLKAMRPDAKLLSIEITPEFVELLRRHPDPRLNVQLGSAEHVREILHQQQLPPPDVVVSGIPFSTMPLTMGRRIIGAVWDSLPPGGLFVAYQVRDRVALLSRKLLGQPEVELELFNVPPMRFFRWRKPEA</sequence>
<dbReference type="InterPro" id="IPR029063">
    <property type="entry name" value="SAM-dependent_MTases_sf"/>
</dbReference>
<protein>
    <submittedName>
        <fullName evidence="1">Methyltransferase type 12</fullName>
    </submittedName>
</protein>
<dbReference type="RefSeq" id="WP_013164741.1">
    <property type="nucleotide sequence ID" value="NC_014216.1"/>
</dbReference>
<organism evidence="1 2">
    <name type="scientific">Desulfurivibrio alkaliphilus (strain DSM 19089 / UNIQEM U267 / AHT2)</name>
    <dbReference type="NCBI Taxonomy" id="589865"/>
    <lineage>
        <taxon>Bacteria</taxon>
        <taxon>Pseudomonadati</taxon>
        <taxon>Thermodesulfobacteriota</taxon>
        <taxon>Desulfobulbia</taxon>
        <taxon>Desulfobulbales</taxon>
        <taxon>Desulfobulbaceae</taxon>
        <taxon>Desulfurivibrio</taxon>
    </lineage>
</organism>
<name>D6Z0X1_DESAT</name>